<evidence type="ECO:0000313" key="2">
    <source>
        <dbReference type="Proteomes" id="UP000241634"/>
    </source>
</evidence>
<proteinExistence type="predicted"/>
<dbReference type="RefSeq" id="YP_009963694.1">
    <property type="nucleotide sequence ID" value="NC_051721.1"/>
</dbReference>
<dbReference type="GeneID" id="60335278"/>
<evidence type="ECO:0000313" key="1">
    <source>
        <dbReference type="EMBL" id="AVO21698.1"/>
    </source>
</evidence>
<protein>
    <submittedName>
        <fullName evidence="1">Uncharacterized protein</fullName>
    </submittedName>
</protein>
<dbReference type="KEGG" id="vg:60335278"/>
<dbReference type="EMBL" id="MH001449">
    <property type="protein sequence ID" value="AVO21698.1"/>
    <property type="molecule type" value="Genomic_DNA"/>
</dbReference>
<organism evidence="1 2">
    <name type="scientific">Mycobacterium phage MooMoo</name>
    <dbReference type="NCBI Taxonomy" id="2108127"/>
    <lineage>
        <taxon>Viruses</taxon>
        <taxon>Duplodnaviria</taxon>
        <taxon>Heunggongvirae</taxon>
        <taxon>Uroviricota</taxon>
        <taxon>Caudoviricetes</taxon>
        <taxon>Gracegardnervirinae</taxon>
        <taxon>Moomoovirus</taxon>
        <taxon>Moomoovirus moomoo</taxon>
    </lineage>
</organism>
<reference evidence="2" key="1">
    <citation type="submission" date="2018-02" db="EMBL/GenBank/DDBJ databases">
        <authorList>
            <person name="Cohen D.B."/>
            <person name="Kent A.D."/>
        </authorList>
    </citation>
    <scope>NUCLEOTIDE SEQUENCE [LARGE SCALE GENOMIC DNA]</scope>
</reference>
<accession>A0A2P1JRB4</accession>
<sequence length="89" mass="9744">MIPNMPAEPPRVRLTVNGESLMDSTGTWEPAQVERAIKALQNPTQRTPGRNILFAGLLDVLTGNTEQWTVTKTKIGDAYHIDLETKAAG</sequence>
<keyword evidence="2" id="KW-1185">Reference proteome</keyword>
<name>A0A2P1JRB4_9CAUD</name>
<gene>
    <name evidence="1" type="primary">93</name>
    <name evidence="1" type="ORF">SEA_MOOMOO_93</name>
</gene>
<dbReference type="Proteomes" id="UP000241634">
    <property type="component" value="Segment"/>
</dbReference>